<organism evidence="3 4">
    <name type="scientific">Dellaglioa algida DSM 15638</name>
    <dbReference type="NCBI Taxonomy" id="1423719"/>
    <lineage>
        <taxon>Bacteria</taxon>
        <taxon>Bacillati</taxon>
        <taxon>Bacillota</taxon>
        <taxon>Bacilli</taxon>
        <taxon>Lactobacillales</taxon>
        <taxon>Lactobacillaceae</taxon>
        <taxon>Dellaglioa</taxon>
    </lineage>
</organism>
<dbReference type="PANTHER" id="PTHR30135:SF3">
    <property type="entry name" value="GLUCONEOGENESIS FACTOR-RELATED"/>
    <property type="match status" value="1"/>
</dbReference>
<gene>
    <name evidence="3" type="ORF">FC66_GL000620</name>
</gene>
<evidence type="ECO:0000313" key="3">
    <source>
        <dbReference type="EMBL" id="KRK46119.1"/>
    </source>
</evidence>
<dbReference type="GO" id="GO:0043743">
    <property type="term" value="F:LPPG:FO 2-phospho-L-lactate transferase activity"/>
    <property type="evidence" value="ECO:0007669"/>
    <property type="project" value="InterPro"/>
</dbReference>
<dbReference type="Proteomes" id="UP000051450">
    <property type="component" value="Unassembled WGS sequence"/>
</dbReference>
<comment type="similarity">
    <text evidence="2">Belongs to the gluconeogenesis factor family.</text>
</comment>
<dbReference type="NCBIfam" id="TIGR01826">
    <property type="entry name" value="CofD_related"/>
    <property type="match status" value="1"/>
</dbReference>
<proteinExistence type="inferred from homology"/>
<dbReference type="GO" id="GO:0008360">
    <property type="term" value="P:regulation of cell shape"/>
    <property type="evidence" value="ECO:0007669"/>
    <property type="project" value="UniProtKB-UniRule"/>
</dbReference>
<dbReference type="AlphaFoldDB" id="A0A0R1HTT7"/>
<dbReference type="Gene3D" id="3.40.50.10680">
    <property type="entry name" value="CofD-like domains"/>
    <property type="match status" value="1"/>
</dbReference>
<comment type="function">
    <text evidence="2">Required for morphogenesis under gluconeogenic growth conditions.</text>
</comment>
<dbReference type="STRING" id="1423719.FC66_GL000620"/>
<dbReference type="PANTHER" id="PTHR30135">
    <property type="entry name" value="UNCHARACTERIZED PROTEIN YVCK-RELATED"/>
    <property type="match status" value="1"/>
</dbReference>
<sequence>MTKNGHRPKIVVIGGGTGLPVILKSLREKNADITAVVTVADDGGSSGIIRDYVNVVPPGDIRNVLAALSELPEIYLDIFQYRFDTSDRFFAGHAIGNLIIAALAEMKKGVFASVQELSEMMRVDGHVFPVADEPLVLNAEFSDGTFLAGEAEITAARKSIKRVWVTSNEKNEAEMPAAVPEVVEAILSADQIVLGPGSLFTSILPNLVIGNVGKALAETKAEVVYICNIMTQKGETEHFTDADHVRILNAHLGQCFVNTVLVNTAQVPEGYMDKEKYDENLIQVEHDFNGLREQHCRVISSNFLKLKDQGVFHDGNKVVEELMDLVGRPNHELRHREHS</sequence>
<keyword evidence="4" id="KW-1185">Reference proteome</keyword>
<dbReference type="InterPro" id="IPR010119">
    <property type="entry name" value="Gluconeogen_factor"/>
</dbReference>
<protein>
    <recommendedName>
        <fullName evidence="2">Putative gluconeogenesis factor</fullName>
    </recommendedName>
</protein>
<evidence type="ECO:0000313" key="4">
    <source>
        <dbReference type="Proteomes" id="UP000051450"/>
    </source>
</evidence>
<dbReference type="InterPro" id="IPR038136">
    <property type="entry name" value="CofD-like_dom_sf"/>
</dbReference>
<dbReference type="Pfam" id="PF01933">
    <property type="entry name" value="CofD"/>
    <property type="match status" value="1"/>
</dbReference>
<dbReference type="CDD" id="cd07187">
    <property type="entry name" value="YvcK_like"/>
    <property type="match status" value="1"/>
</dbReference>
<dbReference type="HAMAP" id="MF_00973">
    <property type="entry name" value="Gluconeogen_factor"/>
    <property type="match status" value="1"/>
</dbReference>
<evidence type="ECO:0000256" key="1">
    <source>
        <dbReference type="ARBA" id="ARBA00022490"/>
    </source>
</evidence>
<reference evidence="3 4" key="1">
    <citation type="journal article" date="2015" name="Genome Announc.">
        <title>Expanding the biotechnology potential of lactobacilli through comparative genomics of 213 strains and associated genera.</title>
        <authorList>
            <person name="Sun Z."/>
            <person name="Harris H.M."/>
            <person name="McCann A."/>
            <person name="Guo C."/>
            <person name="Argimon S."/>
            <person name="Zhang W."/>
            <person name="Yang X."/>
            <person name="Jeffery I.B."/>
            <person name="Cooney J.C."/>
            <person name="Kagawa T.F."/>
            <person name="Liu W."/>
            <person name="Song Y."/>
            <person name="Salvetti E."/>
            <person name="Wrobel A."/>
            <person name="Rasinkangas P."/>
            <person name="Parkhill J."/>
            <person name="Rea M.C."/>
            <person name="O'Sullivan O."/>
            <person name="Ritari J."/>
            <person name="Douillard F.P."/>
            <person name="Paul Ross R."/>
            <person name="Yang R."/>
            <person name="Briner A.E."/>
            <person name="Felis G.E."/>
            <person name="de Vos W.M."/>
            <person name="Barrangou R."/>
            <person name="Klaenhammer T.R."/>
            <person name="Caufield P.W."/>
            <person name="Cui Y."/>
            <person name="Zhang H."/>
            <person name="O'Toole P.W."/>
        </authorList>
    </citation>
    <scope>NUCLEOTIDE SEQUENCE [LARGE SCALE GENOMIC DNA]</scope>
    <source>
        <strain evidence="3 4">DSM 15638</strain>
    </source>
</reference>
<dbReference type="InterPro" id="IPR002882">
    <property type="entry name" value="CofD"/>
</dbReference>
<accession>A0A0R1HTT7</accession>
<keyword evidence="1 2" id="KW-0963">Cytoplasm</keyword>
<dbReference type="GO" id="GO:0005737">
    <property type="term" value="C:cytoplasm"/>
    <property type="evidence" value="ECO:0007669"/>
    <property type="project" value="UniProtKB-SubCell"/>
</dbReference>
<comment type="subcellular location">
    <subcellularLocation>
        <location evidence="2">Cytoplasm</location>
    </subcellularLocation>
</comment>
<name>A0A0R1HTT7_9LACO</name>
<comment type="caution">
    <text evidence="3">The sequence shown here is derived from an EMBL/GenBank/DDBJ whole genome shotgun (WGS) entry which is preliminary data.</text>
</comment>
<dbReference type="RefSeq" id="WP_057973702.1">
    <property type="nucleotide sequence ID" value="NZ_AZDI01000002.1"/>
</dbReference>
<dbReference type="PATRIC" id="fig|1423719.4.peg.630"/>
<dbReference type="OrthoDB" id="9783842at2"/>
<dbReference type="SUPFAM" id="SSF142338">
    <property type="entry name" value="CofD-like"/>
    <property type="match status" value="1"/>
</dbReference>
<evidence type="ECO:0000256" key="2">
    <source>
        <dbReference type="HAMAP-Rule" id="MF_00973"/>
    </source>
</evidence>
<dbReference type="EMBL" id="AZDI01000002">
    <property type="protein sequence ID" value="KRK46119.1"/>
    <property type="molecule type" value="Genomic_DNA"/>
</dbReference>